<gene>
    <name evidence="1" type="ORF">N3K66_003472</name>
</gene>
<evidence type="ECO:0000313" key="1">
    <source>
        <dbReference type="EMBL" id="KAI9901655.1"/>
    </source>
</evidence>
<protein>
    <submittedName>
        <fullName evidence="1">Uncharacterized protein</fullName>
    </submittedName>
</protein>
<proteinExistence type="predicted"/>
<sequence length="353" mass="38558">MSSRLLLPMRIALPRPAVARRADPLRPAFLPLTASRGVKYGWSTSPPRSKHKRFNAPGALVPAPTSGPLAALRRRENTTPLRAGVLAVKKGMTSVFAGKAHVPCTVLQLDQVQVVANKTRGRHGYWAVQVGHGSRTARNVTSPMLGYYEAKGLAPKYELAEFQVRGEEGLLPVGAQLLPDWFKVGQDVDVKGNSRGMGFAGGMKRWGFSGQEASHGNSKNHRTLGSTGGSQGSGSRVLPGKKMPGRMGNQSVTVQNLKVMQVDNELGLVLVSGPVPGPKGRTLRIQDAKKRRPPSWPHREKALGQIKERHPDAEEKLLEARKRHLIMKEQRQQHMMDDDLPHPISGATRRVEG</sequence>
<name>A0ACC0V6V6_9HYPO</name>
<organism evidence="1 2">
    <name type="scientific">Trichothecium roseum</name>
    <dbReference type="NCBI Taxonomy" id="47278"/>
    <lineage>
        <taxon>Eukaryota</taxon>
        <taxon>Fungi</taxon>
        <taxon>Dikarya</taxon>
        <taxon>Ascomycota</taxon>
        <taxon>Pezizomycotina</taxon>
        <taxon>Sordariomycetes</taxon>
        <taxon>Hypocreomycetidae</taxon>
        <taxon>Hypocreales</taxon>
        <taxon>Hypocreales incertae sedis</taxon>
        <taxon>Trichothecium</taxon>
    </lineage>
</organism>
<dbReference type="Proteomes" id="UP001163324">
    <property type="component" value="Chromosome 3"/>
</dbReference>
<accession>A0ACC0V6V6</accession>
<keyword evidence="2" id="KW-1185">Reference proteome</keyword>
<comment type="caution">
    <text evidence="1">The sequence shown here is derived from an EMBL/GenBank/DDBJ whole genome shotgun (WGS) entry which is preliminary data.</text>
</comment>
<evidence type="ECO:0000313" key="2">
    <source>
        <dbReference type="Proteomes" id="UP001163324"/>
    </source>
</evidence>
<reference evidence="1" key="1">
    <citation type="submission" date="2022-10" db="EMBL/GenBank/DDBJ databases">
        <title>Complete Genome of Trichothecium roseum strain YXFP-22015, a Plant Pathogen Isolated from Citrus.</title>
        <authorList>
            <person name="Wang Y."/>
            <person name="Zhu L."/>
        </authorList>
    </citation>
    <scope>NUCLEOTIDE SEQUENCE</scope>
    <source>
        <strain evidence="1">YXFP-22015</strain>
    </source>
</reference>
<dbReference type="EMBL" id="CM047942">
    <property type="protein sequence ID" value="KAI9901655.1"/>
    <property type="molecule type" value="Genomic_DNA"/>
</dbReference>